<accession>A0A2T0K5U7</accession>
<evidence type="ECO:0000313" key="4">
    <source>
        <dbReference type="EMBL" id="PRX18335.1"/>
    </source>
</evidence>
<dbReference type="InterPro" id="IPR050832">
    <property type="entry name" value="Bact_Acetyltransf"/>
</dbReference>
<reference evidence="4 5" key="1">
    <citation type="submission" date="2018-03" db="EMBL/GenBank/DDBJ databases">
        <title>Genomic Encyclopedia of Archaeal and Bacterial Type Strains, Phase II (KMG-II): from individual species to whole genera.</title>
        <authorList>
            <person name="Goeker M."/>
        </authorList>
    </citation>
    <scope>NUCLEOTIDE SEQUENCE [LARGE SCALE GENOMIC DNA]</scope>
    <source>
        <strain evidence="4 5">DSM 43146</strain>
    </source>
</reference>
<dbReference type="PANTHER" id="PTHR43877">
    <property type="entry name" value="AMINOALKYLPHOSPHONATE N-ACETYLTRANSFERASE-RELATED-RELATED"/>
    <property type="match status" value="1"/>
</dbReference>
<dbReference type="InterPro" id="IPR016181">
    <property type="entry name" value="Acyl_CoA_acyltransferase"/>
</dbReference>
<keyword evidence="1 4" id="KW-0808">Transferase</keyword>
<keyword evidence="5" id="KW-1185">Reference proteome</keyword>
<proteinExistence type="predicted"/>
<feature type="domain" description="N-acetyltransferase" evidence="3">
    <location>
        <begin position="3"/>
        <end position="145"/>
    </location>
</feature>
<dbReference type="PROSITE" id="PS51186">
    <property type="entry name" value="GNAT"/>
    <property type="match status" value="1"/>
</dbReference>
<dbReference type="GO" id="GO:0016747">
    <property type="term" value="F:acyltransferase activity, transferring groups other than amino-acyl groups"/>
    <property type="evidence" value="ECO:0007669"/>
    <property type="project" value="InterPro"/>
</dbReference>
<gene>
    <name evidence="4" type="ORF">CLV67_113169</name>
</gene>
<evidence type="ECO:0000313" key="5">
    <source>
        <dbReference type="Proteomes" id="UP000239415"/>
    </source>
</evidence>
<dbReference type="EMBL" id="PVMZ01000013">
    <property type="protein sequence ID" value="PRX18335.1"/>
    <property type="molecule type" value="Genomic_DNA"/>
</dbReference>
<keyword evidence="2" id="KW-0012">Acyltransferase</keyword>
<protein>
    <submittedName>
        <fullName evidence="4">N-acetylglutamate synthase-like GNAT family acetyltransferase</fullName>
    </submittedName>
</protein>
<dbReference type="AlphaFoldDB" id="A0A2T0K5U7"/>
<dbReference type="SUPFAM" id="SSF55729">
    <property type="entry name" value="Acyl-CoA N-acyltransferases (Nat)"/>
    <property type="match status" value="1"/>
</dbReference>
<dbReference type="CDD" id="cd04301">
    <property type="entry name" value="NAT_SF"/>
    <property type="match status" value="1"/>
</dbReference>
<name>A0A2T0K5U7_9ACTN</name>
<dbReference type="RefSeq" id="WP_106324019.1">
    <property type="nucleotide sequence ID" value="NZ_BOMO01000102.1"/>
</dbReference>
<dbReference type="OrthoDB" id="9789603at2"/>
<dbReference type="Proteomes" id="UP000239415">
    <property type="component" value="Unassembled WGS sequence"/>
</dbReference>
<evidence type="ECO:0000259" key="3">
    <source>
        <dbReference type="PROSITE" id="PS51186"/>
    </source>
</evidence>
<dbReference type="PANTHER" id="PTHR43877:SF1">
    <property type="entry name" value="ACETYLTRANSFERASE"/>
    <property type="match status" value="1"/>
</dbReference>
<dbReference type="Gene3D" id="3.40.630.30">
    <property type="match status" value="1"/>
</dbReference>
<comment type="caution">
    <text evidence="4">The sequence shown here is derived from an EMBL/GenBank/DDBJ whole genome shotgun (WGS) entry which is preliminary data.</text>
</comment>
<dbReference type="InterPro" id="IPR000182">
    <property type="entry name" value="GNAT_dom"/>
</dbReference>
<evidence type="ECO:0000256" key="2">
    <source>
        <dbReference type="ARBA" id="ARBA00023315"/>
    </source>
</evidence>
<organism evidence="4 5">
    <name type="scientific">Actinoplanes italicus</name>
    <dbReference type="NCBI Taxonomy" id="113567"/>
    <lineage>
        <taxon>Bacteria</taxon>
        <taxon>Bacillati</taxon>
        <taxon>Actinomycetota</taxon>
        <taxon>Actinomycetes</taxon>
        <taxon>Micromonosporales</taxon>
        <taxon>Micromonosporaceae</taxon>
        <taxon>Actinoplanes</taxon>
    </lineage>
</organism>
<sequence length="145" mass="16003">MSVQLRKIVSDDAKRLAVLLGQLGYPTDEATVRERLRGWADDPASHLLGAEADGVLIGVAALHTMPALETDGRLGRLLALVVDEHHRGQGVGESLVSAVEELARATGCLRMEITSSRHRVRTHEFYQRLGYEDRCPVSARFLKTF</sequence>
<dbReference type="Pfam" id="PF00583">
    <property type="entry name" value="Acetyltransf_1"/>
    <property type="match status" value="1"/>
</dbReference>
<evidence type="ECO:0000256" key="1">
    <source>
        <dbReference type="ARBA" id="ARBA00022679"/>
    </source>
</evidence>